<evidence type="ECO:0000256" key="2">
    <source>
        <dbReference type="ARBA" id="ARBA00012438"/>
    </source>
</evidence>
<dbReference type="SMART" id="SM00388">
    <property type="entry name" value="HisKA"/>
    <property type="match status" value="1"/>
</dbReference>
<dbReference type="SMART" id="SM00387">
    <property type="entry name" value="HATPase_c"/>
    <property type="match status" value="1"/>
</dbReference>
<keyword evidence="10" id="KW-1185">Reference proteome</keyword>
<dbReference type="Pfam" id="PF00512">
    <property type="entry name" value="HisKA"/>
    <property type="match status" value="1"/>
</dbReference>
<dbReference type="Gene3D" id="3.30.565.10">
    <property type="entry name" value="Histidine kinase-like ATPase, C-terminal domain"/>
    <property type="match status" value="1"/>
</dbReference>
<keyword evidence="7" id="KW-1133">Transmembrane helix</keyword>
<evidence type="ECO:0000256" key="4">
    <source>
        <dbReference type="ARBA" id="ARBA00022679"/>
    </source>
</evidence>
<evidence type="ECO:0000313" key="10">
    <source>
        <dbReference type="Proteomes" id="UP001499951"/>
    </source>
</evidence>
<keyword evidence="5" id="KW-0418">Kinase</keyword>
<feature type="transmembrane region" description="Helical" evidence="7">
    <location>
        <begin position="159"/>
        <end position="177"/>
    </location>
</feature>
<dbReference type="CDD" id="cd00082">
    <property type="entry name" value="HisKA"/>
    <property type="match status" value="1"/>
</dbReference>
<dbReference type="PRINTS" id="PR00344">
    <property type="entry name" value="BCTRLSENSOR"/>
</dbReference>
<dbReference type="InterPro" id="IPR004358">
    <property type="entry name" value="Sig_transdc_His_kin-like_C"/>
</dbReference>
<dbReference type="PROSITE" id="PS50109">
    <property type="entry name" value="HIS_KIN"/>
    <property type="match status" value="1"/>
</dbReference>
<keyword evidence="4" id="KW-0808">Transferase</keyword>
<dbReference type="EMBL" id="BAAADD010000011">
    <property type="protein sequence ID" value="GAA0584971.1"/>
    <property type="molecule type" value="Genomic_DNA"/>
</dbReference>
<keyword evidence="7" id="KW-0812">Transmembrane</keyword>
<evidence type="ECO:0000256" key="1">
    <source>
        <dbReference type="ARBA" id="ARBA00000085"/>
    </source>
</evidence>
<feature type="transmembrane region" description="Helical" evidence="7">
    <location>
        <begin position="132"/>
        <end position="152"/>
    </location>
</feature>
<dbReference type="InterPro" id="IPR050736">
    <property type="entry name" value="Sensor_HK_Regulatory"/>
</dbReference>
<protein>
    <recommendedName>
        <fullName evidence="2">histidine kinase</fullName>
        <ecNumber evidence="2">2.7.13.3</ecNumber>
    </recommendedName>
</protein>
<dbReference type="InterPro" id="IPR036097">
    <property type="entry name" value="HisK_dim/P_sf"/>
</dbReference>
<dbReference type="SUPFAM" id="SSF55874">
    <property type="entry name" value="ATPase domain of HSP90 chaperone/DNA topoisomerase II/histidine kinase"/>
    <property type="match status" value="1"/>
</dbReference>
<evidence type="ECO:0000313" key="9">
    <source>
        <dbReference type="EMBL" id="GAA0584971.1"/>
    </source>
</evidence>
<comment type="catalytic activity">
    <reaction evidence="1">
        <text>ATP + protein L-histidine = ADP + protein N-phospho-L-histidine.</text>
        <dbReference type="EC" id="2.7.13.3"/>
    </reaction>
</comment>
<keyword evidence="7" id="KW-0472">Membrane</keyword>
<dbReference type="InterPro" id="IPR003594">
    <property type="entry name" value="HATPase_dom"/>
</dbReference>
<dbReference type="EC" id="2.7.13.3" evidence="2"/>
<dbReference type="PANTHER" id="PTHR43711">
    <property type="entry name" value="TWO-COMPONENT HISTIDINE KINASE"/>
    <property type="match status" value="1"/>
</dbReference>
<dbReference type="InterPro" id="IPR036890">
    <property type="entry name" value="HATPase_C_sf"/>
</dbReference>
<feature type="transmembrane region" description="Helical" evidence="7">
    <location>
        <begin position="41"/>
        <end position="60"/>
    </location>
</feature>
<dbReference type="RefSeq" id="WP_166929187.1">
    <property type="nucleotide sequence ID" value="NZ_JAASQS010000001.1"/>
</dbReference>
<dbReference type="InterPro" id="IPR003661">
    <property type="entry name" value="HisK_dim/P_dom"/>
</dbReference>
<name>A0ABN1F8B2_9PROT</name>
<sequence>MGAFAHMAAMPDLLSVIPVPKREDARYCQARLRLLIETLPVTIWFNPVGVAIACAALWFGRSDFGDLPAWRMALAVGCQCVASASAAVAFRLYPTVSCESVSRVRRALVALQVMIGLAWGGVVWAVWIEGNAANNCFAVIIAVMALWAMALTRCAVRSVFFAGLASLAVPLCARFMTSSGVTAYVFLALLPIWMCYMLFSGLSARKRVDDMLAARFANEDLSRELAAAHDEAVQKREEAELANKSKTAFLANMSHELRTPLNAIIGFSEIIMSQALGVNNPRYPEYAGDIHTSGTHLLTLINEILDVAKIEAGRMEIAPRPLHVQSALESVERIIAIRASEKALTISYSVSPALDEIMADERAFRQIMLNLLSNAVKFTPQGGHIAVDCRVADDGGTLVSVTDDGPGIPADKIEQLFKPFTQVDNRFDHAQGGTGLGLALVHGLARLHGGRAWIESSEGHGTSAFVYFPLATVKRDLKRAM</sequence>
<feature type="transmembrane region" description="Helical" evidence="7">
    <location>
        <begin position="106"/>
        <end position="126"/>
    </location>
</feature>
<comment type="caution">
    <text evidence="9">The sequence shown here is derived from an EMBL/GenBank/DDBJ whole genome shotgun (WGS) entry which is preliminary data.</text>
</comment>
<dbReference type="Gene3D" id="1.10.287.130">
    <property type="match status" value="1"/>
</dbReference>
<dbReference type="Proteomes" id="UP001499951">
    <property type="component" value="Unassembled WGS sequence"/>
</dbReference>
<dbReference type="Pfam" id="PF02518">
    <property type="entry name" value="HATPase_c"/>
    <property type="match status" value="1"/>
</dbReference>
<dbReference type="InterPro" id="IPR005467">
    <property type="entry name" value="His_kinase_dom"/>
</dbReference>
<evidence type="ECO:0000259" key="8">
    <source>
        <dbReference type="PROSITE" id="PS50109"/>
    </source>
</evidence>
<dbReference type="PANTHER" id="PTHR43711:SF26">
    <property type="entry name" value="SENSOR HISTIDINE KINASE RCSC"/>
    <property type="match status" value="1"/>
</dbReference>
<evidence type="ECO:0000256" key="5">
    <source>
        <dbReference type="ARBA" id="ARBA00022777"/>
    </source>
</evidence>
<gene>
    <name evidence="9" type="ORF">GCM10008942_37340</name>
</gene>
<evidence type="ECO:0000256" key="3">
    <source>
        <dbReference type="ARBA" id="ARBA00022553"/>
    </source>
</evidence>
<proteinExistence type="predicted"/>
<keyword evidence="3" id="KW-0597">Phosphoprotein</keyword>
<reference evidence="9 10" key="1">
    <citation type="journal article" date="2019" name="Int. J. Syst. Evol. Microbiol.">
        <title>The Global Catalogue of Microorganisms (GCM) 10K type strain sequencing project: providing services to taxonomists for standard genome sequencing and annotation.</title>
        <authorList>
            <consortium name="The Broad Institute Genomics Platform"/>
            <consortium name="The Broad Institute Genome Sequencing Center for Infectious Disease"/>
            <person name="Wu L."/>
            <person name="Ma J."/>
        </authorList>
    </citation>
    <scope>NUCLEOTIDE SEQUENCE [LARGE SCALE GENOMIC DNA]</scope>
    <source>
        <strain evidence="9 10">JCM 15089</strain>
    </source>
</reference>
<evidence type="ECO:0000256" key="7">
    <source>
        <dbReference type="SAM" id="Phobius"/>
    </source>
</evidence>
<organism evidence="9 10">
    <name type="scientific">Rhizomicrobium electricum</name>
    <dbReference type="NCBI Taxonomy" id="480070"/>
    <lineage>
        <taxon>Bacteria</taxon>
        <taxon>Pseudomonadati</taxon>
        <taxon>Pseudomonadota</taxon>
        <taxon>Alphaproteobacteria</taxon>
        <taxon>Micropepsales</taxon>
        <taxon>Micropepsaceae</taxon>
        <taxon>Rhizomicrobium</taxon>
    </lineage>
</organism>
<feature type="transmembrane region" description="Helical" evidence="7">
    <location>
        <begin position="72"/>
        <end position="94"/>
    </location>
</feature>
<feature type="transmembrane region" description="Helical" evidence="7">
    <location>
        <begin position="183"/>
        <end position="202"/>
    </location>
</feature>
<feature type="domain" description="Histidine kinase" evidence="8">
    <location>
        <begin position="252"/>
        <end position="472"/>
    </location>
</feature>
<dbReference type="SUPFAM" id="SSF47384">
    <property type="entry name" value="Homodimeric domain of signal transducing histidine kinase"/>
    <property type="match status" value="1"/>
</dbReference>
<accession>A0ABN1F8B2</accession>
<keyword evidence="6" id="KW-0902">Two-component regulatory system</keyword>
<dbReference type="CDD" id="cd16922">
    <property type="entry name" value="HATPase_EvgS-ArcB-TorS-like"/>
    <property type="match status" value="1"/>
</dbReference>
<evidence type="ECO:0000256" key="6">
    <source>
        <dbReference type="ARBA" id="ARBA00023012"/>
    </source>
</evidence>